<name>A0A841LC55_9SPHN</name>
<evidence type="ECO:0000259" key="1">
    <source>
        <dbReference type="SMART" id="SM00881"/>
    </source>
</evidence>
<dbReference type="InterPro" id="IPR003781">
    <property type="entry name" value="CoA-bd"/>
</dbReference>
<evidence type="ECO:0000313" key="3">
    <source>
        <dbReference type="Proteomes" id="UP000538147"/>
    </source>
</evidence>
<reference evidence="2 3" key="1">
    <citation type="submission" date="2020-08" db="EMBL/GenBank/DDBJ databases">
        <title>Genomic Encyclopedia of Type Strains, Phase IV (KMG-IV): sequencing the most valuable type-strain genomes for metagenomic binning, comparative biology and taxonomic classification.</title>
        <authorList>
            <person name="Goeker M."/>
        </authorList>
    </citation>
    <scope>NUCLEOTIDE SEQUENCE [LARGE SCALE GENOMIC DNA]</scope>
    <source>
        <strain evidence="2 3">DSM 102189</strain>
    </source>
</reference>
<dbReference type="EMBL" id="JACIIV010000020">
    <property type="protein sequence ID" value="MBB6228563.1"/>
    <property type="molecule type" value="Genomic_DNA"/>
</dbReference>
<dbReference type="SMART" id="SM00881">
    <property type="entry name" value="CoA_binding"/>
    <property type="match status" value="1"/>
</dbReference>
<dbReference type="PANTHER" id="PTHR33303">
    <property type="entry name" value="CYTOPLASMIC PROTEIN-RELATED"/>
    <property type="match status" value="1"/>
</dbReference>
<proteinExistence type="predicted"/>
<dbReference type="InterPro" id="IPR036291">
    <property type="entry name" value="NAD(P)-bd_dom_sf"/>
</dbReference>
<protein>
    <recommendedName>
        <fullName evidence="1">CoA-binding domain-containing protein</fullName>
    </recommendedName>
</protein>
<comment type="caution">
    <text evidence="2">The sequence shown here is derived from an EMBL/GenBank/DDBJ whole genome shotgun (WGS) entry which is preliminary data.</text>
</comment>
<dbReference type="Pfam" id="PF13380">
    <property type="entry name" value="CoA_binding_2"/>
    <property type="match status" value="1"/>
</dbReference>
<dbReference type="SUPFAM" id="SSF51735">
    <property type="entry name" value="NAD(P)-binding Rossmann-fold domains"/>
    <property type="match status" value="1"/>
</dbReference>
<dbReference type="Proteomes" id="UP000538147">
    <property type="component" value="Unassembled WGS sequence"/>
</dbReference>
<sequence length="139" mass="14412">MSLLATDTEIAGLLRRVKRIALVGASANPSRPSHGVMAFLLQHGFDVIPVNPGLAGQSLLGQTVVATLADAGPVDMADIFRSADAVPALVEEAIASGVPALWLQLGVIHHEAAARATAAGLDVVMDKCPKIEMRRLGMA</sequence>
<dbReference type="AlphaFoldDB" id="A0A841LC55"/>
<keyword evidence="3" id="KW-1185">Reference proteome</keyword>
<gene>
    <name evidence="2" type="ORF">FHS79_002753</name>
</gene>
<dbReference type="PANTHER" id="PTHR33303:SF2">
    <property type="entry name" value="COA-BINDING DOMAIN-CONTAINING PROTEIN"/>
    <property type="match status" value="1"/>
</dbReference>
<feature type="domain" description="CoA-binding" evidence="1">
    <location>
        <begin position="13"/>
        <end position="107"/>
    </location>
</feature>
<evidence type="ECO:0000313" key="2">
    <source>
        <dbReference type="EMBL" id="MBB6228563.1"/>
    </source>
</evidence>
<organism evidence="2 3">
    <name type="scientific">Polymorphobacter multimanifer</name>
    <dbReference type="NCBI Taxonomy" id="1070431"/>
    <lineage>
        <taxon>Bacteria</taxon>
        <taxon>Pseudomonadati</taxon>
        <taxon>Pseudomonadota</taxon>
        <taxon>Alphaproteobacteria</taxon>
        <taxon>Sphingomonadales</taxon>
        <taxon>Sphingosinicellaceae</taxon>
        <taxon>Polymorphobacter</taxon>
    </lineage>
</organism>
<accession>A0A841LC55</accession>
<dbReference type="Gene3D" id="3.40.50.720">
    <property type="entry name" value="NAD(P)-binding Rossmann-like Domain"/>
    <property type="match status" value="1"/>
</dbReference>